<dbReference type="Pfam" id="PF04791">
    <property type="entry name" value="LMBR1"/>
    <property type="match status" value="2"/>
</dbReference>
<keyword evidence="2" id="KW-1133">Transmembrane helix</keyword>
<feature type="transmembrane region" description="Helical" evidence="2">
    <location>
        <begin position="200"/>
        <end position="227"/>
    </location>
</feature>
<feature type="transmembrane region" description="Helical" evidence="2">
    <location>
        <begin position="330"/>
        <end position="350"/>
    </location>
</feature>
<evidence type="ECO:0000313" key="4">
    <source>
        <dbReference type="Proteomes" id="UP000499080"/>
    </source>
</evidence>
<feature type="transmembrane region" description="Helical" evidence="2">
    <location>
        <begin position="67"/>
        <end position="91"/>
    </location>
</feature>
<dbReference type="OrthoDB" id="6436371at2759"/>
<sequence length="513" mass="57134">MRCDADQEGVNEHATPFDDNLNVNFAVPINFITEKKSFGAACSISGSCAKNPILKERTYEDAVAYRIALWFCTFSLGVSIGAALLLPMSIISNEVLLAYPNSYYVQWLNTSLIQGMWNLVFLFSNLALFLFLPFSHFFIESEGFPGSSKGVMARVYEATLVLILVGVLLMGITYIVSALLDDGHYSIASFFNVSNYYLPFLYSCVSFLGVLMLLICTPVGFACLFTVTGKLLTKLKTPRLQLQQDDHERNDIGAGGDALLEDGVIQLGSSLVKSPSCSLMHRRKAYQAIPFEEYEDDKSSYLNEDGLDRMVAYLQVKESKMRHTAFKRNFLYPLMMILLLLLTVVSVLMVTQNTLELCFGIKALPVYSQNLSLGINSLSSLGPIGAALEIILILYLWCTSIIGLYSLPLFCYLKPKVRNTSTTQVIGNCAILLILSSALPVLARSLGITNFDLLGDFGRINWLGNFYIVLFHNIVFAVTTAICLGTKITATVRNELYNRICNLHRYSMLYVFL</sequence>
<protein>
    <submittedName>
        <fullName evidence="3">Protein Lilipod</fullName>
    </submittedName>
</protein>
<gene>
    <name evidence="3" type="primary">lili</name>
    <name evidence="3" type="ORF">AVEN_40428_1</name>
</gene>
<feature type="transmembrane region" description="Helical" evidence="2">
    <location>
        <begin position="390"/>
        <end position="413"/>
    </location>
</feature>
<keyword evidence="2" id="KW-0472">Membrane</keyword>
<dbReference type="GO" id="GO:0005886">
    <property type="term" value="C:plasma membrane"/>
    <property type="evidence" value="ECO:0007669"/>
    <property type="project" value="TreeGrafter"/>
</dbReference>
<reference evidence="3 4" key="1">
    <citation type="journal article" date="2019" name="Sci. Rep.">
        <title>Orb-weaving spider Araneus ventricosus genome elucidates the spidroin gene catalogue.</title>
        <authorList>
            <person name="Kono N."/>
            <person name="Nakamura H."/>
            <person name="Ohtoshi R."/>
            <person name="Moran D.A.P."/>
            <person name="Shinohara A."/>
            <person name="Yoshida Y."/>
            <person name="Fujiwara M."/>
            <person name="Mori M."/>
            <person name="Tomita M."/>
            <person name="Arakawa K."/>
        </authorList>
    </citation>
    <scope>NUCLEOTIDE SEQUENCE [LARGE SCALE GENOMIC DNA]</scope>
</reference>
<feature type="transmembrane region" description="Helical" evidence="2">
    <location>
        <begin position="466"/>
        <end position="484"/>
    </location>
</feature>
<evidence type="ECO:0000256" key="2">
    <source>
        <dbReference type="SAM" id="Phobius"/>
    </source>
</evidence>
<comment type="caution">
    <text evidence="3">The sequence shown here is derived from an EMBL/GenBank/DDBJ whole genome shotgun (WGS) entry which is preliminary data.</text>
</comment>
<feature type="transmembrane region" description="Helical" evidence="2">
    <location>
        <begin position="155"/>
        <end position="180"/>
    </location>
</feature>
<dbReference type="AlphaFoldDB" id="A0A4Y2D9L4"/>
<dbReference type="PANTHER" id="PTHR12625:SF0">
    <property type="entry name" value="PROTEIN LILIPOD"/>
    <property type="match status" value="1"/>
</dbReference>
<dbReference type="PRINTS" id="PR01692">
    <property type="entry name" value="LIPOCALINIMR"/>
</dbReference>
<evidence type="ECO:0000256" key="1">
    <source>
        <dbReference type="ARBA" id="ARBA00010487"/>
    </source>
</evidence>
<keyword evidence="2" id="KW-0812">Transmembrane</keyword>
<feature type="transmembrane region" description="Helical" evidence="2">
    <location>
        <begin position="111"/>
        <end position="134"/>
    </location>
</feature>
<dbReference type="GO" id="GO:0007165">
    <property type="term" value="P:signal transduction"/>
    <property type="evidence" value="ECO:0007669"/>
    <property type="project" value="TreeGrafter"/>
</dbReference>
<dbReference type="Proteomes" id="UP000499080">
    <property type="component" value="Unassembled WGS sequence"/>
</dbReference>
<proteinExistence type="inferred from homology"/>
<name>A0A4Y2D9L4_ARAVE</name>
<dbReference type="InterPro" id="IPR006876">
    <property type="entry name" value="LMBR1-like_membr_prot"/>
</dbReference>
<keyword evidence="4" id="KW-1185">Reference proteome</keyword>
<dbReference type="InterPro" id="IPR008075">
    <property type="entry name" value="LIMR"/>
</dbReference>
<comment type="similarity">
    <text evidence="1">Belongs to the LIMR family.</text>
</comment>
<dbReference type="EMBL" id="BGPR01000328">
    <property type="protein sequence ID" value="GBM13492.1"/>
    <property type="molecule type" value="Genomic_DNA"/>
</dbReference>
<feature type="transmembrane region" description="Helical" evidence="2">
    <location>
        <begin position="425"/>
        <end position="446"/>
    </location>
</feature>
<accession>A0A4Y2D9L4</accession>
<evidence type="ECO:0000313" key="3">
    <source>
        <dbReference type="EMBL" id="GBM13492.1"/>
    </source>
</evidence>
<organism evidence="3 4">
    <name type="scientific">Araneus ventricosus</name>
    <name type="common">Orbweaver spider</name>
    <name type="synonym">Epeira ventricosa</name>
    <dbReference type="NCBI Taxonomy" id="182803"/>
    <lineage>
        <taxon>Eukaryota</taxon>
        <taxon>Metazoa</taxon>
        <taxon>Ecdysozoa</taxon>
        <taxon>Arthropoda</taxon>
        <taxon>Chelicerata</taxon>
        <taxon>Arachnida</taxon>
        <taxon>Araneae</taxon>
        <taxon>Araneomorphae</taxon>
        <taxon>Entelegynae</taxon>
        <taxon>Araneoidea</taxon>
        <taxon>Araneidae</taxon>
        <taxon>Araneus</taxon>
    </lineage>
</organism>
<dbReference type="GO" id="GO:0004888">
    <property type="term" value="F:transmembrane signaling receptor activity"/>
    <property type="evidence" value="ECO:0007669"/>
    <property type="project" value="TreeGrafter"/>
</dbReference>
<dbReference type="PANTHER" id="PTHR12625">
    <property type="entry name" value="LIPOCALIN-1 INTERACTING MEMBRANE RECEPTOR LIMR"/>
    <property type="match status" value="1"/>
</dbReference>